<proteinExistence type="inferred from homology"/>
<comment type="caution">
    <text evidence="5">The sequence shown here is derived from an EMBL/GenBank/DDBJ whole genome shotgun (WGS) entry which is preliminary data.</text>
</comment>
<accession>A0A1F2WR09</accession>
<evidence type="ECO:0000313" key="5">
    <source>
        <dbReference type="EMBL" id="OFW59307.1"/>
    </source>
</evidence>
<dbReference type="GO" id="GO:0005737">
    <property type="term" value="C:cytoplasm"/>
    <property type="evidence" value="ECO:0007669"/>
    <property type="project" value="UniProtKB-ARBA"/>
</dbReference>
<name>A0A1F2WR09_9ACTN</name>
<dbReference type="HAMAP" id="MF_00360">
    <property type="entry name" value="Ribosomal_bS6"/>
    <property type="match status" value="1"/>
</dbReference>
<evidence type="ECO:0000256" key="2">
    <source>
        <dbReference type="ARBA" id="ARBA00035104"/>
    </source>
</evidence>
<dbReference type="Proteomes" id="UP000177876">
    <property type="component" value="Unassembled WGS sequence"/>
</dbReference>
<evidence type="ECO:0000313" key="6">
    <source>
        <dbReference type="Proteomes" id="UP000177876"/>
    </source>
</evidence>
<dbReference type="STRING" id="1797197.A2Y75_10700"/>
<dbReference type="Gene3D" id="3.30.70.60">
    <property type="match status" value="1"/>
</dbReference>
<dbReference type="InterPro" id="IPR035980">
    <property type="entry name" value="Ribosomal_bS6_sf"/>
</dbReference>
<organism evidence="5 6">
    <name type="scientific">Candidatus Solincola sediminis</name>
    <dbReference type="NCBI Taxonomy" id="1797199"/>
    <lineage>
        <taxon>Bacteria</taxon>
        <taxon>Bacillati</taxon>
        <taxon>Actinomycetota</taxon>
        <taxon>Candidatus Geothermincolia</taxon>
        <taxon>Candidatus Geothermincolales</taxon>
        <taxon>Candidatus Geothermincolaceae</taxon>
        <taxon>Candidatus Solincola</taxon>
    </lineage>
</organism>
<reference evidence="5 6" key="1">
    <citation type="journal article" date="2016" name="Nat. Commun.">
        <title>Thousands of microbial genomes shed light on interconnected biogeochemical processes in an aquifer system.</title>
        <authorList>
            <person name="Anantharaman K."/>
            <person name="Brown C.T."/>
            <person name="Hug L.A."/>
            <person name="Sharon I."/>
            <person name="Castelle C.J."/>
            <person name="Probst A.J."/>
            <person name="Thomas B.C."/>
            <person name="Singh A."/>
            <person name="Wilkins M.J."/>
            <person name="Karaoz U."/>
            <person name="Brodie E.L."/>
            <person name="Williams K.H."/>
            <person name="Hubbard S.S."/>
            <person name="Banfield J.F."/>
        </authorList>
    </citation>
    <scope>NUCLEOTIDE SEQUENCE [LARGE SCALE GENOMIC DNA]</scope>
</reference>
<dbReference type="GO" id="GO:0006412">
    <property type="term" value="P:translation"/>
    <property type="evidence" value="ECO:0007669"/>
    <property type="project" value="UniProtKB-UniRule"/>
</dbReference>
<dbReference type="GO" id="GO:0070181">
    <property type="term" value="F:small ribosomal subunit rRNA binding"/>
    <property type="evidence" value="ECO:0007669"/>
    <property type="project" value="TreeGrafter"/>
</dbReference>
<dbReference type="PANTHER" id="PTHR21011">
    <property type="entry name" value="MITOCHONDRIAL 28S RIBOSOMAL PROTEIN S6"/>
    <property type="match status" value="1"/>
</dbReference>
<dbReference type="EMBL" id="MELK01000016">
    <property type="protein sequence ID" value="OFW59307.1"/>
    <property type="molecule type" value="Genomic_DNA"/>
</dbReference>
<dbReference type="PANTHER" id="PTHR21011:SF1">
    <property type="entry name" value="SMALL RIBOSOMAL SUBUNIT PROTEIN BS6M"/>
    <property type="match status" value="1"/>
</dbReference>
<dbReference type="InterPro" id="IPR000529">
    <property type="entry name" value="Ribosomal_bS6"/>
</dbReference>
<dbReference type="Pfam" id="PF01250">
    <property type="entry name" value="Ribosomal_S6"/>
    <property type="match status" value="1"/>
</dbReference>
<gene>
    <name evidence="4" type="primary">rpsF</name>
    <name evidence="5" type="ORF">A2Y75_10700</name>
</gene>
<protein>
    <recommendedName>
        <fullName evidence="3 4">Small ribosomal subunit protein bS6</fullName>
    </recommendedName>
</protein>
<dbReference type="GO" id="GO:1990904">
    <property type="term" value="C:ribonucleoprotein complex"/>
    <property type="evidence" value="ECO:0007669"/>
    <property type="project" value="UniProtKB-KW"/>
</dbReference>
<keyword evidence="4" id="KW-0687">Ribonucleoprotein</keyword>
<keyword evidence="4 5" id="KW-0689">Ribosomal protein</keyword>
<comment type="similarity">
    <text evidence="1 4">Belongs to the bacterial ribosomal protein bS6 family.</text>
</comment>
<dbReference type="GO" id="GO:0005840">
    <property type="term" value="C:ribosome"/>
    <property type="evidence" value="ECO:0007669"/>
    <property type="project" value="UniProtKB-KW"/>
</dbReference>
<dbReference type="InterPro" id="IPR014717">
    <property type="entry name" value="Transl_elong_EF1B/ribsomal_bS6"/>
</dbReference>
<evidence type="ECO:0000256" key="4">
    <source>
        <dbReference type="HAMAP-Rule" id="MF_00360"/>
    </source>
</evidence>
<sequence>MREYELMSIARPNLEPEQYEAMQDRISKLITEGGGEITGLDIWGRRRLGYLIKHESDGYYVVLSFKGEDELIRELDRVLSISDDFLRFKIFRKGKQK</sequence>
<dbReference type="GO" id="GO:0003735">
    <property type="term" value="F:structural constituent of ribosome"/>
    <property type="evidence" value="ECO:0007669"/>
    <property type="project" value="InterPro"/>
</dbReference>
<dbReference type="CDD" id="cd00473">
    <property type="entry name" value="bS6"/>
    <property type="match status" value="1"/>
</dbReference>
<evidence type="ECO:0000256" key="3">
    <source>
        <dbReference type="ARBA" id="ARBA00035294"/>
    </source>
</evidence>
<dbReference type="AlphaFoldDB" id="A0A1F2WR09"/>
<comment type="function">
    <text evidence="2 4">Binds together with bS18 to 16S ribosomal RNA.</text>
</comment>
<evidence type="ECO:0000256" key="1">
    <source>
        <dbReference type="ARBA" id="ARBA00009512"/>
    </source>
</evidence>
<dbReference type="SUPFAM" id="SSF54995">
    <property type="entry name" value="Ribosomal protein S6"/>
    <property type="match status" value="1"/>
</dbReference>
<dbReference type="NCBIfam" id="TIGR00166">
    <property type="entry name" value="S6"/>
    <property type="match status" value="1"/>
</dbReference>
<keyword evidence="4" id="KW-0694">RNA-binding</keyword>
<keyword evidence="4" id="KW-0699">rRNA-binding</keyword>
<dbReference type="InterPro" id="IPR020814">
    <property type="entry name" value="Ribosomal_S6_plastid/chlpt"/>
</dbReference>